<comment type="similarity">
    <text evidence="2 6">Belongs to the nematode receptor-like protein srg family.</text>
</comment>
<dbReference type="GO" id="GO:0004888">
    <property type="term" value="F:transmembrane signaling receptor activity"/>
    <property type="evidence" value="ECO:0007669"/>
    <property type="project" value="InterPro"/>
</dbReference>
<dbReference type="PANTHER" id="PTHR31627:SF42">
    <property type="entry name" value="G_PROTEIN_RECEP_F1_2 DOMAIN-CONTAINING PROTEIN-RELATED"/>
    <property type="match status" value="1"/>
</dbReference>
<comment type="caution">
    <text evidence="6">Lacks conserved residue(s) required for the propagation of feature annotation.</text>
</comment>
<comment type="subcellular location">
    <subcellularLocation>
        <location evidence="1">Membrane</location>
        <topology evidence="1">Multi-pass membrane protein</topology>
    </subcellularLocation>
</comment>
<dbReference type="AlphaFoldDB" id="A0A7I4YNY4"/>
<accession>A0A7I4YNY4</accession>
<keyword evidence="3 6" id="KW-0812">Transmembrane</keyword>
<evidence type="ECO:0000313" key="8">
    <source>
        <dbReference type="WBParaSite" id="HCON_00118000-00001"/>
    </source>
</evidence>
<dbReference type="InterPro" id="IPR051119">
    <property type="entry name" value="Nematode_SR-like"/>
</dbReference>
<dbReference type="WBParaSite" id="HCON_00118000-00001">
    <property type="protein sequence ID" value="HCON_00118000-00001"/>
    <property type="gene ID" value="HCON_00118000"/>
</dbReference>
<proteinExistence type="inferred from homology"/>
<dbReference type="Pfam" id="PF02118">
    <property type="entry name" value="Srg"/>
    <property type="match status" value="1"/>
</dbReference>
<keyword evidence="5 6" id="KW-0472">Membrane</keyword>
<dbReference type="GO" id="GO:0016020">
    <property type="term" value="C:membrane"/>
    <property type="evidence" value="ECO:0007669"/>
    <property type="project" value="UniProtKB-SubCell"/>
</dbReference>
<reference evidence="8" key="1">
    <citation type="submission" date="2020-12" db="UniProtKB">
        <authorList>
            <consortium name="WormBaseParasite"/>
        </authorList>
    </citation>
    <scope>IDENTIFICATION</scope>
    <source>
        <strain evidence="8">MHco3</strain>
    </source>
</reference>
<evidence type="ECO:0000256" key="3">
    <source>
        <dbReference type="ARBA" id="ARBA00022692"/>
    </source>
</evidence>
<dbReference type="SUPFAM" id="SSF81321">
    <property type="entry name" value="Family A G protein-coupled receptor-like"/>
    <property type="match status" value="1"/>
</dbReference>
<evidence type="ECO:0000256" key="5">
    <source>
        <dbReference type="ARBA" id="ARBA00023136"/>
    </source>
</evidence>
<keyword evidence="4 6" id="KW-1133">Transmembrane helix</keyword>
<protein>
    <recommendedName>
        <fullName evidence="6">Serpentine receptor class gamma</fullName>
    </recommendedName>
</protein>
<feature type="transmembrane region" description="Helical" evidence="6">
    <location>
        <begin position="30"/>
        <end position="50"/>
    </location>
</feature>
<dbReference type="PANTHER" id="PTHR31627">
    <property type="entry name" value="SERPENTINE RECEPTOR CLASS GAMMA-RELATED"/>
    <property type="match status" value="1"/>
</dbReference>
<evidence type="ECO:0000313" key="7">
    <source>
        <dbReference type="Proteomes" id="UP000025227"/>
    </source>
</evidence>
<feature type="transmembrane region" description="Helical" evidence="6">
    <location>
        <begin position="70"/>
        <end position="100"/>
    </location>
</feature>
<feature type="transmembrane region" description="Helical" evidence="6">
    <location>
        <begin position="121"/>
        <end position="148"/>
    </location>
</feature>
<evidence type="ECO:0000256" key="1">
    <source>
        <dbReference type="ARBA" id="ARBA00004141"/>
    </source>
</evidence>
<sequence>MIGNTFIAFNRYSSICFMYTYDKIWTRRNVLVIVAVQYAVSIAAVSYNVTSKIVYVQVDNGSYEFQGLEPHVATITGCIFSTLVYVCTLTSFGLNVRLYIERRKLLKEGILPASRHAEKGLLIYTITAFISMVVMCAVDGLFAVASATHNHELLTWANDHVSWINDCTISVPPLFLLLLSPDLRRAVLSIFRTAKPPTFVKPFSHTLNGG</sequence>
<evidence type="ECO:0000256" key="6">
    <source>
        <dbReference type="RuleBase" id="RU280813"/>
    </source>
</evidence>
<dbReference type="OrthoDB" id="5798218at2759"/>
<evidence type="ECO:0000256" key="2">
    <source>
        <dbReference type="ARBA" id="ARBA00005692"/>
    </source>
</evidence>
<name>A0A7I4YNY4_HAECO</name>
<dbReference type="Gene3D" id="1.20.1070.10">
    <property type="entry name" value="Rhodopsin 7-helix transmembrane proteins"/>
    <property type="match status" value="1"/>
</dbReference>
<keyword evidence="7" id="KW-1185">Reference proteome</keyword>
<dbReference type="Proteomes" id="UP000025227">
    <property type="component" value="Unplaced"/>
</dbReference>
<dbReference type="InterPro" id="IPR000609">
    <property type="entry name" value="7TM_GPCR_serpentine_rcpt_Srg"/>
</dbReference>
<evidence type="ECO:0000256" key="4">
    <source>
        <dbReference type="ARBA" id="ARBA00022989"/>
    </source>
</evidence>
<dbReference type="CDD" id="cd00637">
    <property type="entry name" value="7tm_classA_rhodopsin-like"/>
    <property type="match status" value="1"/>
</dbReference>
<dbReference type="GO" id="GO:0007606">
    <property type="term" value="P:sensory perception of chemical stimulus"/>
    <property type="evidence" value="ECO:0007669"/>
    <property type="project" value="UniProtKB-UniRule"/>
</dbReference>
<organism evidence="7 8">
    <name type="scientific">Haemonchus contortus</name>
    <name type="common">Barber pole worm</name>
    <dbReference type="NCBI Taxonomy" id="6289"/>
    <lineage>
        <taxon>Eukaryota</taxon>
        <taxon>Metazoa</taxon>
        <taxon>Ecdysozoa</taxon>
        <taxon>Nematoda</taxon>
        <taxon>Chromadorea</taxon>
        <taxon>Rhabditida</taxon>
        <taxon>Rhabditina</taxon>
        <taxon>Rhabditomorpha</taxon>
        <taxon>Strongyloidea</taxon>
        <taxon>Trichostrongylidae</taxon>
        <taxon>Haemonchus</taxon>
    </lineage>
</organism>